<dbReference type="InterPro" id="IPR045187">
    <property type="entry name" value="CcO_II"/>
</dbReference>
<dbReference type="Pfam" id="PF06481">
    <property type="entry name" value="COX_ARM"/>
    <property type="match status" value="1"/>
</dbReference>
<dbReference type="SUPFAM" id="SSF49503">
    <property type="entry name" value="Cupredoxins"/>
    <property type="match status" value="1"/>
</dbReference>
<dbReference type="PROSITE" id="PS50999">
    <property type="entry name" value="COX2_TM"/>
    <property type="match status" value="1"/>
</dbReference>
<evidence type="ECO:0000256" key="12">
    <source>
        <dbReference type="ARBA" id="ARBA00023139"/>
    </source>
</evidence>
<reference evidence="18 19" key="1">
    <citation type="submission" date="2020-08" db="EMBL/GenBank/DDBJ databases">
        <title>Genomic Encyclopedia of Type Strains, Phase IV (KMG-IV): sequencing the most valuable type-strain genomes for metagenomic binning, comparative biology and taxonomic classification.</title>
        <authorList>
            <person name="Goeker M."/>
        </authorList>
    </citation>
    <scope>NUCLEOTIDE SEQUENCE [LARGE SCALE GENOMIC DNA]</scope>
    <source>
        <strain evidence="18 19">DSM 101730</strain>
    </source>
</reference>
<feature type="domain" description="Cytochrome oxidase subunit II copper A binding" evidence="16">
    <location>
        <begin position="82"/>
        <end position="194"/>
    </location>
</feature>
<keyword evidence="3" id="KW-0813">Transport</keyword>
<accession>A0A840SSV6</accession>
<dbReference type="InterPro" id="IPR002429">
    <property type="entry name" value="CcO_II-like_C"/>
</dbReference>
<dbReference type="NCBIfam" id="TIGR01433">
    <property type="entry name" value="CyoA"/>
    <property type="match status" value="1"/>
</dbReference>
<feature type="transmembrane region" description="Helical" evidence="15">
    <location>
        <begin position="40"/>
        <end position="59"/>
    </location>
</feature>
<keyword evidence="8" id="KW-0249">Electron transport</keyword>
<keyword evidence="19" id="KW-1185">Reference proteome</keyword>
<dbReference type="GO" id="GO:0016682">
    <property type="term" value="F:oxidoreductase activity, acting on diphenols and related substances as donors, oxygen as acceptor"/>
    <property type="evidence" value="ECO:0007669"/>
    <property type="project" value="InterPro"/>
</dbReference>
<dbReference type="GO" id="GO:0004129">
    <property type="term" value="F:cytochrome-c oxidase activity"/>
    <property type="evidence" value="ECO:0007669"/>
    <property type="project" value="InterPro"/>
</dbReference>
<evidence type="ECO:0000256" key="5">
    <source>
        <dbReference type="ARBA" id="ARBA00022660"/>
    </source>
</evidence>
<dbReference type="Pfam" id="PF00116">
    <property type="entry name" value="COX2"/>
    <property type="match status" value="1"/>
</dbReference>
<dbReference type="InterPro" id="IPR011759">
    <property type="entry name" value="Cyt_c_oxidase_su2_TM_dom"/>
</dbReference>
<evidence type="ECO:0000256" key="9">
    <source>
        <dbReference type="ARBA" id="ARBA00022989"/>
    </source>
</evidence>
<dbReference type="CDD" id="cd04212">
    <property type="entry name" value="CuRO_UO_II"/>
    <property type="match status" value="1"/>
</dbReference>
<keyword evidence="7" id="KW-0732">Signal</keyword>
<keyword evidence="9 15" id="KW-1133">Transmembrane helix</keyword>
<keyword evidence="11 15" id="KW-0472">Membrane</keyword>
<evidence type="ECO:0000256" key="11">
    <source>
        <dbReference type="ARBA" id="ARBA00023136"/>
    </source>
</evidence>
<dbReference type="InterPro" id="IPR008972">
    <property type="entry name" value="Cupredoxin"/>
</dbReference>
<keyword evidence="6 15" id="KW-0812">Transmembrane</keyword>
<name>A0A840SSV6_9RHOB</name>
<evidence type="ECO:0000256" key="10">
    <source>
        <dbReference type="ARBA" id="ARBA00023002"/>
    </source>
</evidence>
<evidence type="ECO:0000256" key="1">
    <source>
        <dbReference type="ARBA" id="ARBA00004651"/>
    </source>
</evidence>
<evidence type="ECO:0000256" key="7">
    <source>
        <dbReference type="ARBA" id="ARBA00022729"/>
    </source>
</evidence>
<sequence length="317" mass="34981">MLLVIIPVMGLTVFFAWRYSAKRDGNYDPNFHHSTGLELIIWAVPLMIIICLGAITWVGTHRLDPFRPLTHIGERRPISPTVEPLDIEVVALDWKWLFIYPEYGVATVNEAAVPVDRPINFHLTSQSVMNAFYVPALAGMIYAMPSMTSQLHAVMNLPGDYEGFSSNYSGAGFSGMRFRFRGLDAPDFTSWVAEARRSGETLDRARYLELAKPSENEPPVFFGTVDPDLFRRAVNRCVEDGRMCVDEMMALGSTGGTGLLGTINTVAVAGPTSAFGARPFHVDELCTPQEAIRQSGRESVVLLDPAPLPISTPDETL</sequence>
<dbReference type="GO" id="GO:0042773">
    <property type="term" value="P:ATP synthesis coupled electron transport"/>
    <property type="evidence" value="ECO:0007669"/>
    <property type="project" value="TreeGrafter"/>
</dbReference>
<evidence type="ECO:0000313" key="18">
    <source>
        <dbReference type="EMBL" id="MBB5222413.1"/>
    </source>
</evidence>
<evidence type="ECO:0000256" key="8">
    <source>
        <dbReference type="ARBA" id="ARBA00022982"/>
    </source>
</evidence>
<organism evidence="18 19">
    <name type="scientific">Amaricoccus macauensis</name>
    <dbReference type="NCBI Taxonomy" id="57001"/>
    <lineage>
        <taxon>Bacteria</taxon>
        <taxon>Pseudomonadati</taxon>
        <taxon>Pseudomonadota</taxon>
        <taxon>Alphaproteobacteria</taxon>
        <taxon>Rhodobacterales</taxon>
        <taxon>Paracoccaceae</taxon>
        <taxon>Amaricoccus</taxon>
    </lineage>
</organism>
<evidence type="ECO:0000256" key="4">
    <source>
        <dbReference type="ARBA" id="ARBA00022475"/>
    </source>
</evidence>
<dbReference type="InterPro" id="IPR036257">
    <property type="entry name" value="Cyt_c_oxidase_su2_TM_sf"/>
</dbReference>
<dbReference type="PROSITE" id="PS50857">
    <property type="entry name" value="COX2_CUA"/>
    <property type="match status" value="1"/>
</dbReference>
<dbReference type="GO" id="GO:0005507">
    <property type="term" value="F:copper ion binding"/>
    <property type="evidence" value="ECO:0007669"/>
    <property type="project" value="InterPro"/>
</dbReference>
<feature type="domain" description="Cytochrome oxidase subunit II transmembrane region profile" evidence="17">
    <location>
        <begin position="1"/>
        <end position="67"/>
    </location>
</feature>
<evidence type="ECO:0000256" key="2">
    <source>
        <dbReference type="ARBA" id="ARBA00007866"/>
    </source>
</evidence>
<dbReference type="PANTHER" id="PTHR22888:SF18">
    <property type="entry name" value="CYTOCHROME BO(3) UBIQUINOL OXIDASE SUBUNIT 2"/>
    <property type="match status" value="1"/>
</dbReference>
<dbReference type="AlphaFoldDB" id="A0A840SSV6"/>
<comment type="subcellular location">
    <subcellularLocation>
        <location evidence="1">Cell membrane</location>
        <topology evidence="1">Multi-pass membrane protein</topology>
    </subcellularLocation>
</comment>
<gene>
    <name evidence="18" type="ORF">HNP73_002349</name>
</gene>
<dbReference type="InterPro" id="IPR006333">
    <property type="entry name" value="Cyt_o_ubiquinol_oxidase_su2"/>
</dbReference>
<dbReference type="EMBL" id="JACHFM010000002">
    <property type="protein sequence ID" value="MBB5222413.1"/>
    <property type="molecule type" value="Genomic_DNA"/>
</dbReference>
<dbReference type="GO" id="GO:0009486">
    <property type="term" value="F:cytochrome bo3 ubiquinol oxidase activity"/>
    <property type="evidence" value="ECO:0007669"/>
    <property type="project" value="InterPro"/>
</dbReference>
<dbReference type="PANTHER" id="PTHR22888">
    <property type="entry name" value="CYTOCHROME C OXIDASE, SUBUNIT II"/>
    <property type="match status" value="1"/>
</dbReference>
<evidence type="ECO:0000259" key="16">
    <source>
        <dbReference type="PROSITE" id="PS50857"/>
    </source>
</evidence>
<evidence type="ECO:0000259" key="17">
    <source>
        <dbReference type="PROSITE" id="PS50999"/>
    </source>
</evidence>
<evidence type="ECO:0000256" key="15">
    <source>
        <dbReference type="SAM" id="Phobius"/>
    </source>
</evidence>
<proteinExistence type="inferred from homology"/>
<protein>
    <recommendedName>
        <fullName evidence="14">Ubiquinol oxidase polypeptide II</fullName>
    </recommendedName>
</protein>
<dbReference type="GO" id="GO:0005886">
    <property type="term" value="C:plasma membrane"/>
    <property type="evidence" value="ECO:0007669"/>
    <property type="project" value="UniProtKB-SubCell"/>
</dbReference>
<evidence type="ECO:0000256" key="14">
    <source>
        <dbReference type="ARBA" id="ARBA00030198"/>
    </source>
</evidence>
<evidence type="ECO:0000313" key="19">
    <source>
        <dbReference type="Proteomes" id="UP000549457"/>
    </source>
</evidence>
<keyword evidence="13" id="KW-0449">Lipoprotein</keyword>
<keyword evidence="5" id="KW-0679">Respiratory chain</keyword>
<comment type="caution">
    <text evidence="18">The sequence shown here is derived from an EMBL/GenBank/DDBJ whole genome shotgun (WGS) entry which is preliminary data.</text>
</comment>
<keyword evidence="12" id="KW-0564">Palmitate</keyword>
<dbReference type="Proteomes" id="UP000549457">
    <property type="component" value="Unassembled WGS sequence"/>
</dbReference>
<evidence type="ECO:0000256" key="3">
    <source>
        <dbReference type="ARBA" id="ARBA00022448"/>
    </source>
</evidence>
<dbReference type="Gene3D" id="1.10.287.90">
    <property type="match status" value="1"/>
</dbReference>
<keyword evidence="4" id="KW-1003">Cell membrane</keyword>
<evidence type="ECO:0000256" key="6">
    <source>
        <dbReference type="ARBA" id="ARBA00022692"/>
    </source>
</evidence>
<keyword evidence="10 18" id="KW-0560">Oxidoreductase</keyword>
<dbReference type="InterPro" id="IPR034227">
    <property type="entry name" value="CuRO_UO_II"/>
</dbReference>
<comment type="similarity">
    <text evidence="2">Belongs to the cytochrome c oxidase subunit 2 family.</text>
</comment>
<evidence type="ECO:0000256" key="13">
    <source>
        <dbReference type="ARBA" id="ARBA00023288"/>
    </source>
</evidence>
<dbReference type="SUPFAM" id="SSF81464">
    <property type="entry name" value="Cytochrome c oxidase subunit II-like, transmembrane region"/>
    <property type="match status" value="1"/>
</dbReference>
<dbReference type="Gene3D" id="2.60.40.420">
    <property type="entry name" value="Cupredoxins - blue copper proteins"/>
    <property type="match status" value="1"/>
</dbReference>
<dbReference type="InterPro" id="IPR010514">
    <property type="entry name" value="COX_ARM"/>
</dbReference>